<dbReference type="EMBL" id="AUBJ02000001">
    <property type="protein sequence ID" value="MCP2330589.1"/>
    <property type="molecule type" value="Genomic_DNA"/>
</dbReference>
<evidence type="ECO:0000313" key="8">
    <source>
        <dbReference type="EMBL" id="MCP2330589.1"/>
    </source>
</evidence>
<evidence type="ECO:0000256" key="1">
    <source>
        <dbReference type="ARBA" id="ARBA00004202"/>
    </source>
</evidence>
<gene>
    <name evidence="8" type="ORF">G443_000859</name>
</gene>
<dbReference type="SMART" id="SM00382">
    <property type="entry name" value="AAA"/>
    <property type="match status" value="1"/>
</dbReference>
<dbReference type="PANTHER" id="PTHR42711">
    <property type="entry name" value="ABC TRANSPORTER ATP-BINDING PROTEIN"/>
    <property type="match status" value="1"/>
</dbReference>
<sequence length="348" mass="37326">MCRMSDAVVVSELVKRYVPSMPAAVDGLSFSVRRGEVFGLLGPNGAGKTTTIGVLTTRVVATSGQAIVAGRDVTTDARKARRALAVVPQHNNLDRSLDVRQNLLYHAAYHGVSRAVRKQRAEEILERVGLRDRATAKAEELSGGQAQRVMIARALMHEPEVLFLDEPTSGLDPQARVFVHDEIVRFREEGVTVVITTHDMEEATKLCDRVGIVDHGKMLKIDPPAAMTSALPGSATLTVTINADESQADAVVTALSELDNVERVEKISAGMPAPPPGIPLPPWLPVPAPTAGGANGTQFRLYTSVDSSVVVPIMLKVLAGIGCDITDLSVSKPSLEDVFLYLTGRELR</sequence>
<keyword evidence="5 8" id="KW-0067">ATP-binding</keyword>
<keyword evidence="9" id="KW-1185">Reference proteome</keyword>
<evidence type="ECO:0000256" key="6">
    <source>
        <dbReference type="ARBA" id="ARBA00023251"/>
    </source>
</evidence>
<keyword evidence="3" id="KW-0813">Transport</keyword>
<reference evidence="8 9" key="2">
    <citation type="submission" date="2022-06" db="EMBL/GenBank/DDBJ databases">
        <title>Genomic Encyclopedia of Type Strains, Phase I: the one thousand microbial genomes (KMG-I) project.</title>
        <authorList>
            <person name="Kyrpides N."/>
        </authorList>
    </citation>
    <scope>NUCLEOTIDE SEQUENCE [LARGE SCALE GENOMIC DNA]</scope>
    <source>
        <strain evidence="8 9">DSM 43889</strain>
    </source>
</reference>
<protein>
    <submittedName>
        <fullName evidence="8">ABC-2 type transport system ATP-binding protein</fullName>
    </submittedName>
</protein>
<proteinExistence type="inferred from homology"/>
<dbReference type="Proteomes" id="UP000791080">
    <property type="component" value="Unassembled WGS sequence"/>
</dbReference>
<evidence type="ECO:0000256" key="5">
    <source>
        <dbReference type="ARBA" id="ARBA00022840"/>
    </source>
</evidence>
<accession>A0ABT1JE78</accession>
<dbReference type="SUPFAM" id="SSF52540">
    <property type="entry name" value="P-loop containing nucleoside triphosphate hydrolases"/>
    <property type="match status" value="1"/>
</dbReference>
<evidence type="ECO:0000256" key="4">
    <source>
        <dbReference type="ARBA" id="ARBA00022741"/>
    </source>
</evidence>
<name>A0ABT1JE78_ACTCY</name>
<evidence type="ECO:0000256" key="3">
    <source>
        <dbReference type="ARBA" id="ARBA00022448"/>
    </source>
</evidence>
<evidence type="ECO:0000256" key="2">
    <source>
        <dbReference type="ARBA" id="ARBA00005417"/>
    </source>
</evidence>
<dbReference type="PROSITE" id="PS00211">
    <property type="entry name" value="ABC_TRANSPORTER_1"/>
    <property type="match status" value="1"/>
</dbReference>
<dbReference type="InterPro" id="IPR003439">
    <property type="entry name" value="ABC_transporter-like_ATP-bd"/>
</dbReference>
<feature type="domain" description="ABC transporter" evidence="7">
    <location>
        <begin position="8"/>
        <end position="240"/>
    </location>
</feature>
<dbReference type="InterPro" id="IPR050763">
    <property type="entry name" value="ABC_transporter_ATP-binding"/>
</dbReference>
<comment type="subcellular location">
    <subcellularLocation>
        <location evidence="1">Cell membrane</location>
        <topology evidence="1">Peripheral membrane protein</topology>
    </subcellularLocation>
</comment>
<organism evidence="8 9">
    <name type="scientific">Actinoalloteichus caeruleus DSM 43889</name>
    <dbReference type="NCBI Taxonomy" id="1120930"/>
    <lineage>
        <taxon>Bacteria</taxon>
        <taxon>Bacillati</taxon>
        <taxon>Actinomycetota</taxon>
        <taxon>Actinomycetes</taxon>
        <taxon>Pseudonocardiales</taxon>
        <taxon>Pseudonocardiaceae</taxon>
        <taxon>Actinoalloteichus</taxon>
        <taxon>Actinoalloteichus cyanogriseus</taxon>
    </lineage>
</organism>
<dbReference type="PROSITE" id="PS50893">
    <property type="entry name" value="ABC_TRANSPORTER_2"/>
    <property type="match status" value="1"/>
</dbReference>
<keyword evidence="6" id="KW-0046">Antibiotic resistance</keyword>
<dbReference type="InterPro" id="IPR017871">
    <property type="entry name" value="ABC_transporter-like_CS"/>
</dbReference>
<evidence type="ECO:0000313" key="9">
    <source>
        <dbReference type="Proteomes" id="UP000791080"/>
    </source>
</evidence>
<comment type="caution">
    <text evidence="8">The sequence shown here is derived from an EMBL/GenBank/DDBJ whole genome shotgun (WGS) entry which is preliminary data.</text>
</comment>
<dbReference type="Pfam" id="PF00005">
    <property type="entry name" value="ABC_tran"/>
    <property type="match status" value="1"/>
</dbReference>
<dbReference type="GO" id="GO:0005524">
    <property type="term" value="F:ATP binding"/>
    <property type="evidence" value="ECO:0007669"/>
    <property type="project" value="UniProtKB-KW"/>
</dbReference>
<dbReference type="InterPro" id="IPR003593">
    <property type="entry name" value="AAA+_ATPase"/>
</dbReference>
<dbReference type="Gene3D" id="3.40.50.300">
    <property type="entry name" value="P-loop containing nucleotide triphosphate hydrolases"/>
    <property type="match status" value="1"/>
</dbReference>
<comment type="similarity">
    <text evidence="2">Belongs to the ABC transporter superfamily.</text>
</comment>
<reference evidence="8 9" key="1">
    <citation type="submission" date="2013-07" db="EMBL/GenBank/DDBJ databases">
        <authorList>
            <consortium name="DOE Joint Genome Institute"/>
            <person name="Reeve W."/>
            <person name="Huntemann M."/>
            <person name="Han J."/>
            <person name="Chen A."/>
            <person name="Kyrpides N."/>
            <person name="Mavromatis K."/>
            <person name="Markowitz V."/>
            <person name="Palaniappan K."/>
            <person name="Ivanova N."/>
            <person name="Schaumberg A."/>
            <person name="Pati A."/>
            <person name="Liolios K."/>
            <person name="Nordberg H.P."/>
            <person name="Cantor M.N."/>
            <person name="Hua S.X."/>
            <person name="Woyke T."/>
        </authorList>
    </citation>
    <scope>NUCLEOTIDE SEQUENCE [LARGE SCALE GENOMIC DNA]</scope>
    <source>
        <strain evidence="8 9">DSM 43889</strain>
    </source>
</reference>
<dbReference type="PANTHER" id="PTHR42711:SF5">
    <property type="entry name" value="ABC TRANSPORTER ATP-BINDING PROTEIN NATA"/>
    <property type="match status" value="1"/>
</dbReference>
<dbReference type="InterPro" id="IPR027417">
    <property type="entry name" value="P-loop_NTPase"/>
</dbReference>
<keyword evidence="4" id="KW-0547">Nucleotide-binding</keyword>
<evidence type="ECO:0000259" key="7">
    <source>
        <dbReference type="PROSITE" id="PS50893"/>
    </source>
</evidence>